<evidence type="ECO:0000256" key="3">
    <source>
        <dbReference type="ARBA" id="ARBA00022989"/>
    </source>
</evidence>
<evidence type="ECO:0000256" key="2">
    <source>
        <dbReference type="ARBA" id="ARBA00022692"/>
    </source>
</evidence>
<gene>
    <name evidence="9 10 11" type="primary">LOC116946233</name>
</gene>
<dbReference type="Proteomes" id="UP001318040">
    <property type="component" value="Chromosome 26"/>
</dbReference>
<evidence type="ECO:0000259" key="7">
    <source>
        <dbReference type="PROSITE" id="PS50262"/>
    </source>
</evidence>
<evidence type="ECO:0000313" key="9">
    <source>
        <dbReference type="RefSeq" id="XP_032817132.1"/>
    </source>
</evidence>
<dbReference type="Gene3D" id="1.20.1070.10">
    <property type="entry name" value="Rhodopsin 7-helix transmembrane proteins"/>
    <property type="match status" value="1"/>
</dbReference>
<feature type="transmembrane region" description="Helical" evidence="6">
    <location>
        <begin position="127"/>
        <end position="148"/>
    </location>
</feature>
<dbReference type="KEGG" id="pmrn:116946233"/>
<evidence type="ECO:0000256" key="5">
    <source>
        <dbReference type="SAM" id="MobiDB-lite"/>
    </source>
</evidence>
<dbReference type="InterPro" id="IPR017452">
    <property type="entry name" value="GPCR_Rhodpsn_7TM"/>
</dbReference>
<evidence type="ECO:0000313" key="11">
    <source>
        <dbReference type="RefSeq" id="XP_032817134.1"/>
    </source>
</evidence>
<dbReference type="PANTHER" id="PTHR37680">
    <property type="entry name" value="C130050O18RIK PROTEIN"/>
    <property type="match status" value="1"/>
</dbReference>
<feature type="region of interest" description="Disordered" evidence="5">
    <location>
        <begin position="413"/>
        <end position="432"/>
    </location>
</feature>
<keyword evidence="2 6" id="KW-0812">Transmembrane</keyword>
<evidence type="ECO:0000313" key="10">
    <source>
        <dbReference type="RefSeq" id="XP_032817133.1"/>
    </source>
</evidence>
<evidence type="ECO:0000256" key="6">
    <source>
        <dbReference type="SAM" id="Phobius"/>
    </source>
</evidence>
<name>A0AAJ7X117_PETMA</name>
<comment type="subcellular location">
    <subcellularLocation>
        <location evidence="1">Membrane</location>
    </subcellularLocation>
</comment>
<dbReference type="GO" id="GO:0016020">
    <property type="term" value="C:membrane"/>
    <property type="evidence" value="ECO:0007669"/>
    <property type="project" value="UniProtKB-SubCell"/>
</dbReference>
<evidence type="ECO:0000256" key="1">
    <source>
        <dbReference type="ARBA" id="ARBA00004370"/>
    </source>
</evidence>
<keyword evidence="3 6" id="KW-1133">Transmembrane helix</keyword>
<protein>
    <submittedName>
        <fullName evidence="9 10">Uncharacterized protein LOC116946233</fullName>
    </submittedName>
</protein>
<sequence>MSTSFYDTSNLTSSSTSLPDVDPTTNASVSNATWPAHVARECLGFSSTAWYLYLGLLFPVGLLGNSLVLYTYWRLRVKRQLQESLDALLMALAAADLVSVAVSPSWVSSALHTDAAPRSGPGCLVTATLFNAAHYASAYVLLLVVCQCSFEVLGPPHGSFARRLRANPLAAALFAASLSVALSISTTLIASASGGDDARAEECLSCRPDPRHGPAGGDLFKFFLGLVAPACAMSPFVARALREVLLEGSPPPRQGEEAEASRRRAERRRPYRAPFGIAVAWAATRLLYGASLLLRVAVSCLDQAGAAFSDLALLALLCCSCASPLMSAALRECYRESVLVFARWATGPCRGISTSQAHNKVMQPIVEVAEARGDSCSLHSTIGAIESTATPRMDVARAAIRWDAYQSVEVRVGGDDHSQPRTPAFGHRTLTV</sequence>
<keyword evidence="4 6" id="KW-0472">Membrane</keyword>
<feature type="domain" description="G-protein coupled receptors family 1 profile" evidence="7">
    <location>
        <begin position="64"/>
        <end position="155"/>
    </location>
</feature>
<feature type="compositionally biased region" description="Low complexity" evidence="5">
    <location>
        <begin position="8"/>
        <end position="18"/>
    </location>
</feature>
<dbReference type="Pfam" id="PF00001">
    <property type="entry name" value="7tm_1"/>
    <property type="match status" value="1"/>
</dbReference>
<keyword evidence="8" id="KW-1185">Reference proteome</keyword>
<dbReference type="RefSeq" id="XP_032817132.1">
    <property type="nucleotide sequence ID" value="XM_032961241.1"/>
</dbReference>
<feature type="transmembrane region" description="Helical" evidence="6">
    <location>
        <begin position="169"/>
        <end position="190"/>
    </location>
</feature>
<dbReference type="RefSeq" id="XP_032817134.1">
    <property type="nucleotide sequence ID" value="XM_032961243.1"/>
</dbReference>
<dbReference type="PANTHER" id="PTHR37680:SF1">
    <property type="entry name" value="C130050O18RIK PROTEIN"/>
    <property type="match status" value="1"/>
</dbReference>
<dbReference type="PROSITE" id="PS50262">
    <property type="entry name" value="G_PROTEIN_RECEP_F1_2"/>
    <property type="match status" value="1"/>
</dbReference>
<dbReference type="AlphaFoldDB" id="A0AAJ7X117"/>
<feature type="region of interest" description="Disordered" evidence="5">
    <location>
        <begin position="1"/>
        <end position="23"/>
    </location>
</feature>
<accession>A0AAJ7X117</accession>
<evidence type="ECO:0000256" key="4">
    <source>
        <dbReference type="ARBA" id="ARBA00023136"/>
    </source>
</evidence>
<feature type="transmembrane region" description="Helical" evidence="6">
    <location>
        <begin position="50"/>
        <end position="73"/>
    </location>
</feature>
<reference evidence="9 10" key="1">
    <citation type="submission" date="2025-04" db="UniProtKB">
        <authorList>
            <consortium name="RefSeq"/>
        </authorList>
    </citation>
    <scope>IDENTIFICATION</scope>
    <source>
        <tissue evidence="9 10">Sperm</tissue>
    </source>
</reference>
<evidence type="ECO:0000313" key="8">
    <source>
        <dbReference type="Proteomes" id="UP001318040"/>
    </source>
</evidence>
<organism evidence="8 9">
    <name type="scientific">Petromyzon marinus</name>
    <name type="common">Sea lamprey</name>
    <dbReference type="NCBI Taxonomy" id="7757"/>
    <lineage>
        <taxon>Eukaryota</taxon>
        <taxon>Metazoa</taxon>
        <taxon>Chordata</taxon>
        <taxon>Craniata</taxon>
        <taxon>Vertebrata</taxon>
        <taxon>Cyclostomata</taxon>
        <taxon>Hyperoartia</taxon>
        <taxon>Petromyzontiformes</taxon>
        <taxon>Petromyzontidae</taxon>
        <taxon>Petromyzon</taxon>
    </lineage>
</organism>
<dbReference type="RefSeq" id="XP_032817133.1">
    <property type="nucleotide sequence ID" value="XM_032961242.1"/>
</dbReference>
<dbReference type="GO" id="GO:0004930">
    <property type="term" value="F:G protein-coupled receptor activity"/>
    <property type="evidence" value="ECO:0007669"/>
    <property type="project" value="InterPro"/>
</dbReference>
<proteinExistence type="predicted"/>
<dbReference type="InterPro" id="IPR000276">
    <property type="entry name" value="GPCR_Rhodpsn"/>
</dbReference>
<feature type="transmembrane region" description="Helical" evidence="6">
    <location>
        <begin position="85"/>
        <end position="107"/>
    </location>
</feature>
<dbReference type="SUPFAM" id="SSF81321">
    <property type="entry name" value="Family A G protein-coupled receptor-like"/>
    <property type="match status" value="1"/>
</dbReference>